<name>A0A0V0J553_SCHSO</name>
<dbReference type="EMBL" id="GEEE01001882">
    <property type="protein sequence ID" value="JAP61343.1"/>
    <property type="molecule type" value="Transcribed_RNA"/>
</dbReference>
<sequence>MCGSPRGTFETSGRMYAPNDVSEFPVYGREGEYLPIETVGQCSGQAYSPNGSQRIMPPPMQQNAENPLDLVIKEVTERLRSSPHLPLVVMPTQLPPSGASVETPSSLHTEKVTASPLSTGVPLVFQLSSPDVIFVGLPAVGSDRPRLVTSPSDSAFVVASKRGDEVQQSTLPQQPQTLLPASRYTVASPKPGYLLAVSSEGSVYQIPETYKLCGK</sequence>
<gene>
    <name evidence="1" type="ORF">TR127388</name>
</gene>
<protein>
    <submittedName>
        <fullName evidence="1">Uncharacterized protein</fullName>
    </submittedName>
</protein>
<organism evidence="1">
    <name type="scientific">Schistocephalus solidus</name>
    <name type="common">Tapeworm</name>
    <dbReference type="NCBI Taxonomy" id="70667"/>
    <lineage>
        <taxon>Eukaryota</taxon>
        <taxon>Metazoa</taxon>
        <taxon>Spiralia</taxon>
        <taxon>Lophotrochozoa</taxon>
        <taxon>Platyhelminthes</taxon>
        <taxon>Cestoda</taxon>
        <taxon>Eucestoda</taxon>
        <taxon>Diphyllobothriidea</taxon>
        <taxon>Diphyllobothriidae</taxon>
        <taxon>Schistocephalus</taxon>
    </lineage>
</organism>
<proteinExistence type="predicted"/>
<dbReference type="AlphaFoldDB" id="A0A0V0J553"/>
<reference evidence="1" key="1">
    <citation type="submission" date="2016-01" db="EMBL/GenBank/DDBJ databases">
        <title>Reference transcriptome for the parasite Schistocephalus solidus: insights into the molecular evolution of parasitism.</title>
        <authorList>
            <person name="Hebert F.O."/>
            <person name="Grambauer S."/>
            <person name="Barber I."/>
            <person name="Landry C.R."/>
            <person name="Aubin-Horth N."/>
        </authorList>
    </citation>
    <scope>NUCLEOTIDE SEQUENCE</scope>
</reference>
<evidence type="ECO:0000313" key="1">
    <source>
        <dbReference type="EMBL" id="JAP60769.1"/>
    </source>
</evidence>
<accession>A0A0V0J553</accession>
<dbReference type="EMBL" id="GEEE01003182">
    <property type="protein sequence ID" value="JAP60043.1"/>
    <property type="molecule type" value="Transcribed_RNA"/>
</dbReference>
<dbReference type="EMBL" id="GEEE01002456">
    <property type="protein sequence ID" value="JAP60769.1"/>
    <property type="molecule type" value="Transcribed_RNA"/>
</dbReference>